<dbReference type="InterPro" id="IPR001810">
    <property type="entry name" value="F-box_dom"/>
</dbReference>
<sequence>MMNFGNLMILIHFYFISGISSIPARAASMRDTQTIIRKKWVTLIGSSSNSNSSSKWSKHVPDDIMQPILQRLCIFDYVRCRSVCRSWRESIDRAIASRWCRPAPQLPWLVYRRSMFSFCLSKFSFKRQHNIKLSLPNDDDHDDYVGSIEGWLMRVDWTGSIITLLNPISGGRVMLPRCKHEVTAPFISKVVASSVPTTTSPSSLVVVCLSTNVERTKVCRPTDYTTTLAVCRPTDKSWTRIEEGLSFEDIEFIDGKLYAATNNPSESLIVFKFDTHNHDDQQQQQIQYRAERLVVLDDSGPDRVRFEHIFRINKSRLFLAKDFSASTELFMITFPDNFLDEKLLLCPHDYAEEFQVFKLAFDNNAAANNGHPPPPPRWVEIVGFRDRILFLFQKVREYLDDVDTNDLLNNDLVHGICTCINLLRRRAVWLTPNPW</sequence>
<organism evidence="3 4">
    <name type="scientific">Prunus armeniaca</name>
    <name type="common">Apricot</name>
    <name type="synonym">Armeniaca vulgaris</name>
    <dbReference type="NCBI Taxonomy" id="36596"/>
    <lineage>
        <taxon>Eukaryota</taxon>
        <taxon>Viridiplantae</taxon>
        <taxon>Streptophyta</taxon>
        <taxon>Embryophyta</taxon>
        <taxon>Tracheophyta</taxon>
        <taxon>Spermatophyta</taxon>
        <taxon>Magnoliopsida</taxon>
        <taxon>eudicotyledons</taxon>
        <taxon>Gunneridae</taxon>
        <taxon>Pentapetalae</taxon>
        <taxon>rosids</taxon>
        <taxon>fabids</taxon>
        <taxon>Rosales</taxon>
        <taxon>Rosaceae</taxon>
        <taxon>Amygdaloideae</taxon>
        <taxon>Amygdaleae</taxon>
        <taxon>Prunus</taxon>
    </lineage>
</organism>
<dbReference type="SUPFAM" id="SSF81383">
    <property type="entry name" value="F-box domain"/>
    <property type="match status" value="1"/>
</dbReference>
<name>A0A6J5TBW1_PRUAR</name>
<dbReference type="Gene3D" id="1.20.1280.50">
    <property type="match status" value="1"/>
</dbReference>
<keyword evidence="1" id="KW-0732">Signal</keyword>
<dbReference type="PANTHER" id="PTHR33110:SF140">
    <property type="entry name" value="F-BOX DOMAIN-CONTAINING PROTEIN"/>
    <property type="match status" value="1"/>
</dbReference>
<feature type="domain" description="F-box" evidence="2">
    <location>
        <begin position="60"/>
        <end position="99"/>
    </location>
</feature>
<protein>
    <recommendedName>
        <fullName evidence="2">F-box domain-containing protein</fullName>
    </recommendedName>
</protein>
<proteinExistence type="predicted"/>
<dbReference type="PANTHER" id="PTHR33110">
    <property type="entry name" value="F-BOX/KELCH-REPEAT PROTEIN-RELATED"/>
    <property type="match status" value="1"/>
</dbReference>
<gene>
    <name evidence="3" type="ORF">CURHAP_LOCUS98</name>
</gene>
<dbReference type="Pfam" id="PF03478">
    <property type="entry name" value="Beta-prop_KIB1-4"/>
    <property type="match status" value="1"/>
</dbReference>
<dbReference type="InterPro" id="IPR036047">
    <property type="entry name" value="F-box-like_dom_sf"/>
</dbReference>
<feature type="signal peptide" evidence="1">
    <location>
        <begin position="1"/>
        <end position="26"/>
    </location>
</feature>
<evidence type="ECO:0000256" key="1">
    <source>
        <dbReference type="SAM" id="SignalP"/>
    </source>
</evidence>
<accession>A0A6J5TBW1</accession>
<dbReference type="AlphaFoldDB" id="A0A6J5TBW1"/>
<evidence type="ECO:0000259" key="2">
    <source>
        <dbReference type="SMART" id="SM00256"/>
    </source>
</evidence>
<dbReference type="InterPro" id="IPR005174">
    <property type="entry name" value="KIB1-4_b-propeller"/>
</dbReference>
<evidence type="ECO:0000313" key="4">
    <source>
        <dbReference type="Proteomes" id="UP000507222"/>
    </source>
</evidence>
<dbReference type="EMBL" id="CAEKDK010000001">
    <property type="protein sequence ID" value="CAB4261413.1"/>
    <property type="molecule type" value="Genomic_DNA"/>
</dbReference>
<evidence type="ECO:0000313" key="3">
    <source>
        <dbReference type="EMBL" id="CAB4261413.1"/>
    </source>
</evidence>
<dbReference type="Pfam" id="PF00646">
    <property type="entry name" value="F-box"/>
    <property type="match status" value="1"/>
</dbReference>
<dbReference type="SMART" id="SM00256">
    <property type="entry name" value="FBOX"/>
    <property type="match status" value="1"/>
</dbReference>
<feature type="chain" id="PRO_5026983766" description="F-box domain-containing protein" evidence="1">
    <location>
        <begin position="27"/>
        <end position="435"/>
    </location>
</feature>
<reference evidence="3 4" key="1">
    <citation type="submission" date="2020-05" db="EMBL/GenBank/DDBJ databases">
        <authorList>
            <person name="Campoy J."/>
            <person name="Schneeberger K."/>
            <person name="Spophaly S."/>
        </authorList>
    </citation>
    <scope>NUCLEOTIDE SEQUENCE [LARGE SCALE GENOMIC DNA]</scope>
    <source>
        <strain evidence="3">PruArmRojPasFocal</strain>
    </source>
</reference>
<dbReference type="Proteomes" id="UP000507222">
    <property type="component" value="Unassembled WGS sequence"/>
</dbReference>